<dbReference type="InterPro" id="IPR035992">
    <property type="entry name" value="Ricin_B-like_lectins"/>
</dbReference>
<dbReference type="InterPro" id="IPR000772">
    <property type="entry name" value="Ricin_B_lectin"/>
</dbReference>
<proteinExistence type="predicted"/>
<protein>
    <submittedName>
        <fullName evidence="3">Alpha-glucosidase</fullName>
    </submittedName>
</protein>
<evidence type="ECO:0000259" key="2">
    <source>
        <dbReference type="Pfam" id="PF14200"/>
    </source>
</evidence>
<evidence type="ECO:0000313" key="4">
    <source>
        <dbReference type="Proteomes" id="UP000272888"/>
    </source>
</evidence>
<feature type="domain" description="Ricin B lectin" evidence="2">
    <location>
        <begin position="29"/>
        <end position="120"/>
    </location>
</feature>
<feature type="domain" description="Ricin B lectin" evidence="2">
    <location>
        <begin position="127"/>
        <end position="180"/>
    </location>
</feature>
<dbReference type="RefSeq" id="WP_120646226.1">
    <property type="nucleotide sequence ID" value="NZ_RAWB01000347.1"/>
</dbReference>
<dbReference type="AlphaFoldDB" id="A0A3A8PBP9"/>
<gene>
    <name evidence="3" type="ORF">D7V93_27550</name>
</gene>
<comment type="caution">
    <text evidence="3">The sequence shown here is derived from an EMBL/GenBank/DDBJ whole genome shotgun (WGS) entry which is preliminary data.</text>
</comment>
<dbReference type="Pfam" id="PF14200">
    <property type="entry name" value="RicinB_lectin_2"/>
    <property type="match status" value="2"/>
</dbReference>
<name>A0A3A8PBP9_9BACT</name>
<keyword evidence="4" id="KW-1185">Reference proteome</keyword>
<reference evidence="4" key="1">
    <citation type="submission" date="2018-09" db="EMBL/GenBank/DDBJ databases">
        <authorList>
            <person name="Livingstone P.G."/>
            <person name="Whitworth D.E."/>
        </authorList>
    </citation>
    <scope>NUCLEOTIDE SEQUENCE [LARGE SCALE GENOMIC DNA]</scope>
    <source>
        <strain evidence="4">CA051B</strain>
    </source>
</reference>
<dbReference type="Gene3D" id="2.80.10.50">
    <property type="match status" value="3"/>
</dbReference>
<sequence length="182" mass="20329">MRKSKLMKLIALSSVLFVGAILGLSSEAHAQWTPPPPLQTGPGVLYKIVNVNSGKVLDIAFNSKEASYRLHQWEYLGLPSQKWYLAGSEAGGYVVFNLNSGLVMEQTIPLYGDGAKIWQWWPNGTTQQNWRISNVMPTTIWNSLSGKVVDVEHNGTGNGAHIHQWQITPGVQSQLWRFERVN</sequence>
<dbReference type="CDD" id="cd00161">
    <property type="entry name" value="beta-trefoil_Ricin-like"/>
    <property type="match status" value="1"/>
</dbReference>
<organism evidence="3 4">
    <name type="scientific">Corallococcus llansteffanensis</name>
    <dbReference type="NCBI Taxonomy" id="2316731"/>
    <lineage>
        <taxon>Bacteria</taxon>
        <taxon>Pseudomonadati</taxon>
        <taxon>Myxococcota</taxon>
        <taxon>Myxococcia</taxon>
        <taxon>Myxococcales</taxon>
        <taxon>Cystobacterineae</taxon>
        <taxon>Myxococcaceae</taxon>
        <taxon>Corallococcus</taxon>
    </lineage>
</organism>
<dbReference type="SUPFAM" id="SSF50370">
    <property type="entry name" value="Ricin B-like lectins"/>
    <property type="match status" value="1"/>
</dbReference>
<feature type="signal peptide" evidence="1">
    <location>
        <begin position="1"/>
        <end position="30"/>
    </location>
</feature>
<evidence type="ECO:0000256" key="1">
    <source>
        <dbReference type="SAM" id="SignalP"/>
    </source>
</evidence>
<keyword evidence="1" id="KW-0732">Signal</keyword>
<evidence type="ECO:0000313" key="3">
    <source>
        <dbReference type="EMBL" id="RKH52740.1"/>
    </source>
</evidence>
<accession>A0A3A8PBP9</accession>
<dbReference type="Proteomes" id="UP000272888">
    <property type="component" value="Unassembled WGS sequence"/>
</dbReference>
<feature type="chain" id="PRO_5017185495" evidence="1">
    <location>
        <begin position="31"/>
        <end position="182"/>
    </location>
</feature>
<dbReference type="EMBL" id="RAWB01000347">
    <property type="protein sequence ID" value="RKH52740.1"/>
    <property type="molecule type" value="Genomic_DNA"/>
</dbReference>